<dbReference type="Gene3D" id="4.10.1060.10">
    <property type="entry name" value="Zinc finger, RanBP2-type"/>
    <property type="match status" value="2"/>
</dbReference>
<evidence type="ECO:0000259" key="10">
    <source>
        <dbReference type="PROSITE" id="PS50199"/>
    </source>
</evidence>
<dbReference type="PANTHER" id="PTHR12920">
    <property type="entry name" value="RYBP AND YAF2-RELATED"/>
    <property type="match status" value="1"/>
</dbReference>
<keyword evidence="5" id="KW-0805">Transcription regulation</keyword>
<keyword evidence="3 8" id="KW-0863">Zinc-finger</keyword>
<dbReference type="VEuPathDB" id="VectorBase:LLONM1_011033"/>
<evidence type="ECO:0000256" key="7">
    <source>
        <dbReference type="ARBA" id="ARBA00023242"/>
    </source>
</evidence>
<dbReference type="EMBL" id="AJWK01012480">
    <property type="status" value="NOT_ANNOTATED_CDS"/>
    <property type="molecule type" value="Genomic_DNA"/>
</dbReference>
<name>A0A1B0CHL7_LUTLO</name>
<feature type="compositionally biased region" description="Polar residues" evidence="9">
    <location>
        <begin position="161"/>
        <end position="176"/>
    </location>
</feature>
<evidence type="ECO:0000313" key="11">
    <source>
        <dbReference type="EMBL" id="MBC1176615.1"/>
    </source>
</evidence>
<feature type="compositionally biased region" description="Basic residues" evidence="9">
    <location>
        <begin position="143"/>
        <end position="155"/>
    </location>
</feature>
<accession>A0A1B0CHL7</accession>
<comment type="subcellular location">
    <subcellularLocation>
        <location evidence="1">Nucleus</location>
    </subcellularLocation>
</comment>
<evidence type="ECO:0000313" key="12">
    <source>
        <dbReference type="EnsemblMetazoa" id="LLOJ003929-PA"/>
    </source>
</evidence>
<reference evidence="13" key="1">
    <citation type="submission" date="2012-05" db="EMBL/GenBank/DDBJ databases">
        <title>Whole Genome Assembly of Lutzomyia longipalpis.</title>
        <authorList>
            <person name="Richards S."/>
            <person name="Qu C."/>
            <person name="Dillon R."/>
            <person name="Worley K."/>
            <person name="Scherer S."/>
            <person name="Batterton M."/>
            <person name="Taylor A."/>
            <person name="Hawes A."/>
            <person name="Hernandez B."/>
            <person name="Kovar C."/>
            <person name="Mandapat C."/>
            <person name="Pham C."/>
            <person name="Qu C."/>
            <person name="Jing C."/>
            <person name="Bess C."/>
            <person name="Bandaranaike D."/>
            <person name="Ngo D."/>
            <person name="Ongeri F."/>
            <person name="Arias F."/>
            <person name="Lara F."/>
            <person name="Weissenberger G."/>
            <person name="Kamau G."/>
            <person name="Han H."/>
            <person name="Shen H."/>
            <person name="Dinh H."/>
            <person name="Khalil I."/>
            <person name="Jones J."/>
            <person name="Shafer J."/>
            <person name="Jayaseelan J."/>
            <person name="Quiroz J."/>
            <person name="Blankenburg K."/>
            <person name="Nguyen L."/>
            <person name="Jackson L."/>
            <person name="Francisco L."/>
            <person name="Tang L.-Y."/>
            <person name="Pu L.-L."/>
            <person name="Perales L."/>
            <person name="Lorensuhewa L."/>
            <person name="Munidasa M."/>
            <person name="Coyle M."/>
            <person name="Taylor M."/>
            <person name="Puazo M."/>
            <person name="Firestine M."/>
            <person name="Scheel M."/>
            <person name="Javaid M."/>
            <person name="Wang M."/>
            <person name="Li M."/>
            <person name="Tabassum N."/>
            <person name="Saada N."/>
            <person name="Osuji N."/>
            <person name="Aqrawi P."/>
            <person name="Fu Q."/>
            <person name="Thornton R."/>
            <person name="Raj R."/>
            <person name="Goodspeed R."/>
            <person name="Mata R."/>
            <person name="Najjar R."/>
            <person name="Gubbala S."/>
            <person name="Lee S."/>
            <person name="Denson S."/>
            <person name="Patil S."/>
            <person name="Macmil S."/>
            <person name="Qi S."/>
            <person name="Matskevitch T."/>
            <person name="Palculict T."/>
            <person name="Mathew T."/>
            <person name="Vee V."/>
            <person name="Velamala V."/>
            <person name="Korchina V."/>
            <person name="Cai W."/>
            <person name="Liu W."/>
            <person name="Dai W."/>
            <person name="Zou X."/>
            <person name="Zhu Y."/>
            <person name="Zhang Y."/>
            <person name="Wu Y.-Q."/>
            <person name="Xin Y."/>
            <person name="Nazarath L."/>
            <person name="Kovar C."/>
            <person name="Han Y."/>
            <person name="Muzny D."/>
            <person name="Gibbs R."/>
        </authorList>
    </citation>
    <scope>NUCLEOTIDE SEQUENCE [LARGE SCALE GENOMIC DNA]</scope>
    <source>
        <strain evidence="13">Jacobina</strain>
    </source>
</reference>
<evidence type="ECO:0000256" key="1">
    <source>
        <dbReference type="ARBA" id="ARBA00004123"/>
    </source>
</evidence>
<evidence type="ECO:0000313" key="13">
    <source>
        <dbReference type="Proteomes" id="UP000092461"/>
    </source>
</evidence>
<dbReference type="PANTHER" id="PTHR12920:SF4">
    <property type="entry name" value="GEO03726P1"/>
    <property type="match status" value="1"/>
</dbReference>
<dbReference type="EMBL" id="GITU01007912">
    <property type="protein sequence ID" value="MBC1176615.1"/>
    <property type="molecule type" value="Transcribed_RNA"/>
</dbReference>
<dbReference type="AlphaFoldDB" id="A0A1B0CHL7"/>
<keyword evidence="13" id="KW-1185">Reference proteome</keyword>
<evidence type="ECO:0000256" key="8">
    <source>
        <dbReference type="PROSITE-ProRule" id="PRU00322"/>
    </source>
</evidence>
<dbReference type="InterPro" id="IPR039958">
    <property type="entry name" value="RYBP/YAF2"/>
</dbReference>
<dbReference type="EMBL" id="AJWK01012481">
    <property type="status" value="NOT_ANNOTATED_CDS"/>
    <property type="molecule type" value="Genomic_DNA"/>
</dbReference>
<dbReference type="PROSITE" id="PS50199">
    <property type="entry name" value="ZF_RANBP2_2"/>
    <property type="match status" value="2"/>
</dbReference>
<feature type="region of interest" description="Disordered" evidence="9">
    <location>
        <begin position="117"/>
        <end position="205"/>
    </location>
</feature>
<evidence type="ECO:0000256" key="5">
    <source>
        <dbReference type="ARBA" id="ARBA00023015"/>
    </source>
</evidence>
<proteinExistence type="predicted"/>
<dbReference type="InterPro" id="IPR036443">
    <property type="entry name" value="Znf_RanBP2_sf"/>
</dbReference>
<dbReference type="GO" id="GO:0003712">
    <property type="term" value="F:transcription coregulator activity"/>
    <property type="evidence" value="ECO:0007669"/>
    <property type="project" value="TreeGrafter"/>
</dbReference>
<dbReference type="PROSITE" id="PS01358">
    <property type="entry name" value="ZF_RANBP2_1"/>
    <property type="match status" value="2"/>
</dbReference>
<dbReference type="GO" id="GO:0005634">
    <property type="term" value="C:nucleus"/>
    <property type="evidence" value="ECO:0007669"/>
    <property type="project" value="UniProtKB-SubCell"/>
</dbReference>
<dbReference type="InterPro" id="IPR001876">
    <property type="entry name" value="Znf_RanBP2"/>
</dbReference>
<dbReference type="SUPFAM" id="SSF90209">
    <property type="entry name" value="Ran binding protein zinc finger-like"/>
    <property type="match status" value="2"/>
</dbReference>
<organism evidence="12 13">
    <name type="scientific">Lutzomyia longipalpis</name>
    <name type="common">Sand fly</name>
    <dbReference type="NCBI Taxonomy" id="7200"/>
    <lineage>
        <taxon>Eukaryota</taxon>
        <taxon>Metazoa</taxon>
        <taxon>Ecdysozoa</taxon>
        <taxon>Arthropoda</taxon>
        <taxon>Hexapoda</taxon>
        <taxon>Insecta</taxon>
        <taxon>Pterygota</taxon>
        <taxon>Neoptera</taxon>
        <taxon>Endopterygota</taxon>
        <taxon>Diptera</taxon>
        <taxon>Nematocera</taxon>
        <taxon>Psychodoidea</taxon>
        <taxon>Psychodidae</taxon>
        <taxon>Lutzomyia</taxon>
        <taxon>Lutzomyia</taxon>
    </lineage>
</organism>
<sequence length="205" mass="22962">MDHKKSPIRRTKRQSKVLEDNFWDCSVCTYRNTAEAFKCLMCDVRKAKWITKSPQFVEQSVNLKVLEDNFWDCSVCTYRNTAEAFKCLMCDVRKGTSTRKPRLNSALVAQQAATLPGASSGVGLPNGTGPKPPPGSTSAKMSSRNKHKHTKKFARLKNVDRSSAQTREVTVNSVTVVITEYKPKPIVNRRESSDQSLSESNDSRS</sequence>
<keyword evidence="2" id="KW-0479">Metal-binding</keyword>
<dbReference type="VEuPathDB" id="VectorBase:LLOJ003929"/>
<evidence type="ECO:0000256" key="3">
    <source>
        <dbReference type="ARBA" id="ARBA00022771"/>
    </source>
</evidence>
<dbReference type="InterPro" id="IPR033774">
    <property type="entry name" value="YAF2_RYBP"/>
</dbReference>
<evidence type="ECO:0000256" key="4">
    <source>
        <dbReference type="ARBA" id="ARBA00022833"/>
    </source>
</evidence>
<evidence type="ECO:0000256" key="6">
    <source>
        <dbReference type="ARBA" id="ARBA00023163"/>
    </source>
</evidence>
<keyword evidence="6" id="KW-0804">Transcription</keyword>
<evidence type="ECO:0000256" key="9">
    <source>
        <dbReference type="SAM" id="MobiDB-lite"/>
    </source>
</evidence>
<dbReference type="Pfam" id="PF00641">
    <property type="entry name" value="Zn_ribbon_RanBP"/>
    <property type="match status" value="2"/>
</dbReference>
<dbReference type="Pfam" id="PF17219">
    <property type="entry name" value="YAF2_RYBP"/>
    <property type="match status" value="1"/>
</dbReference>
<dbReference type="GO" id="GO:0008270">
    <property type="term" value="F:zinc ion binding"/>
    <property type="evidence" value="ECO:0007669"/>
    <property type="project" value="UniProtKB-KW"/>
</dbReference>
<evidence type="ECO:0000256" key="2">
    <source>
        <dbReference type="ARBA" id="ARBA00022723"/>
    </source>
</evidence>
<feature type="compositionally biased region" description="Low complexity" evidence="9">
    <location>
        <begin position="194"/>
        <end position="205"/>
    </location>
</feature>
<feature type="domain" description="RanBP2-type" evidence="10">
    <location>
        <begin position="19"/>
        <end position="48"/>
    </location>
</feature>
<keyword evidence="4" id="KW-0862">Zinc</keyword>
<reference evidence="12" key="3">
    <citation type="submission" date="2020-05" db="UniProtKB">
        <authorList>
            <consortium name="EnsemblMetazoa"/>
        </authorList>
    </citation>
    <scope>IDENTIFICATION</scope>
    <source>
        <strain evidence="12">Jacobina</strain>
    </source>
</reference>
<protein>
    <submittedName>
        <fullName evidence="11">Putative ring1 interactor rybp</fullName>
    </submittedName>
</protein>
<feature type="domain" description="RanBP2-type" evidence="10">
    <location>
        <begin position="67"/>
        <end position="96"/>
    </location>
</feature>
<reference evidence="11" key="2">
    <citation type="journal article" date="2020" name="BMC">
        <title>Leishmania infection induces a limited differential gene expression in the sand fly midgut.</title>
        <authorList>
            <person name="Coutinho-Abreu I.V."/>
            <person name="Serafim T.D."/>
            <person name="Meneses C."/>
            <person name="Kamhawi S."/>
            <person name="Oliveira F."/>
            <person name="Valenzuela J.G."/>
        </authorList>
    </citation>
    <scope>NUCLEOTIDE SEQUENCE</scope>
    <source>
        <strain evidence="11">Jacobina</strain>
        <tissue evidence="11">Midgut</tissue>
    </source>
</reference>
<keyword evidence="7" id="KW-0539">Nucleus</keyword>
<dbReference type="GO" id="GO:0003677">
    <property type="term" value="F:DNA binding"/>
    <property type="evidence" value="ECO:0007669"/>
    <property type="project" value="TreeGrafter"/>
</dbReference>
<dbReference type="EnsemblMetazoa" id="LLOJ003929-RA">
    <property type="protein sequence ID" value="LLOJ003929-PA"/>
    <property type="gene ID" value="LLOJ003929"/>
</dbReference>
<dbReference type="SMART" id="SM00547">
    <property type="entry name" value="ZnF_RBZ"/>
    <property type="match status" value="2"/>
</dbReference>
<dbReference type="GO" id="GO:0045893">
    <property type="term" value="P:positive regulation of DNA-templated transcription"/>
    <property type="evidence" value="ECO:0007669"/>
    <property type="project" value="InterPro"/>
</dbReference>
<dbReference type="Proteomes" id="UP000092461">
    <property type="component" value="Unassembled WGS sequence"/>
</dbReference>